<feature type="transmembrane region" description="Helical" evidence="1">
    <location>
        <begin position="55"/>
        <end position="74"/>
    </location>
</feature>
<proteinExistence type="predicted"/>
<feature type="transmembrane region" description="Helical" evidence="1">
    <location>
        <begin position="21"/>
        <end position="43"/>
    </location>
</feature>
<organism evidence="2 3">
    <name type="scientific">Ajellomyces capsulatus</name>
    <name type="common">Darling's disease fungus</name>
    <name type="synonym">Histoplasma capsulatum</name>
    <dbReference type="NCBI Taxonomy" id="5037"/>
    <lineage>
        <taxon>Eukaryota</taxon>
        <taxon>Fungi</taxon>
        <taxon>Dikarya</taxon>
        <taxon>Ascomycota</taxon>
        <taxon>Pezizomycotina</taxon>
        <taxon>Eurotiomycetes</taxon>
        <taxon>Eurotiomycetidae</taxon>
        <taxon>Onygenales</taxon>
        <taxon>Ajellomycetaceae</taxon>
        <taxon>Histoplasma</taxon>
    </lineage>
</organism>
<dbReference type="EMBL" id="JAEVHI010000001">
    <property type="protein sequence ID" value="KAG5304850.1"/>
    <property type="molecule type" value="Genomic_DNA"/>
</dbReference>
<name>A0A8H8D7G9_AJECA</name>
<comment type="caution">
    <text evidence="2">The sequence shown here is derived from an EMBL/GenBank/DDBJ whole genome shotgun (WGS) entry which is preliminary data.</text>
</comment>
<dbReference type="AlphaFoldDB" id="A0A8H8D7G9"/>
<protein>
    <submittedName>
        <fullName evidence="2">Uncharacterized protein</fullName>
    </submittedName>
</protein>
<keyword evidence="1" id="KW-0472">Membrane</keyword>
<gene>
    <name evidence="2" type="ORF">I7I52_03330</name>
</gene>
<sequence>MPDHHIRDQRFWIYKCYLWPSLVRLLEYPFVIQAASTLIALHLNFPRYSHNPHSTVLHAGYSAIAFLLGFSHYLDI</sequence>
<keyword evidence="1" id="KW-1133">Transmembrane helix</keyword>
<evidence type="ECO:0000256" key="1">
    <source>
        <dbReference type="SAM" id="Phobius"/>
    </source>
</evidence>
<evidence type="ECO:0000313" key="2">
    <source>
        <dbReference type="EMBL" id="KAG5304850.1"/>
    </source>
</evidence>
<keyword evidence="1" id="KW-0812">Transmembrane</keyword>
<evidence type="ECO:0000313" key="3">
    <source>
        <dbReference type="Proteomes" id="UP000670092"/>
    </source>
</evidence>
<accession>A0A8H8D7G9</accession>
<reference evidence="2 3" key="1">
    <citation type="submission" date="2021-01" db="EMBL/GenBank/DDBJ databases">
        <title>Chromosome-level genome assembly of a human fungal pathogen reveals clustering of transcriptionally co-regulated genes.</title>
        <authorList>
            <person name="Voorhies M."/>
            <person name="Cohen S."/>
            <person name="Shea T.P."/>
            <person name="Petrus S."/>
            <person name="Munoz J.F."/>
            <person name="Poplawski S."/>
            <person name="Goldman W.E."/>
            <person name="Michael T."/>
            <person name="Cuomo C.A."/>
            <person name="Sil A."/>
            <person name="Beyhan S."/>
        </authorList>
    </citation>
    <scope>NUCLEOTIDE SEQUENCE [LARGE SCALE GENOMIC DNA]</scope>
    <source>
        <strain evidence="2 3">G184AR</strain>
    </source>
</reference>
<dbReference type="Proteomes" id="UP000670092">
    <property type="component" value="Unassembled WGS sequence"/>
</dbReference>
<dbReference type="VEuPathDB" id="FungiDB:I7I52_03330"/>